<protein>
    <submittedName>
        <fullName evidence="2">Uncharacterized protein</fullName>
    </submittedName>
</protein>
<evidence type="ECO:0000256" key="1">
    <source>
        <dbReference type="SAM" id="MobiDB-lite"/>
    </source>
</evidence>
<name>A0A3E2HMH9_SCYLI</name>
<dbReference type="EMBL" id="NCSJ02000019">
    <property type="protein sequence ID" value="RFU34568.1"/>
    <property type="molecule type" value="Genomic_DNA"/>
</dbReference>
<dbReference type="AlphaFoldDB" id="A0A3E2HMH9"/>
<dbReference type="OrthoDB" id="10534355at2759"/>
<keyword evidence="3" id="KW-1185">Reference proteome</keyword>
<reference evidence="2 3" key="1">
    <citation type="submission" date="2018-05" db="EMBL/GenBank/DDBJ databases">
        <title>Draft genome sequence of Scytalidium lignicola DSM 105466, a ubiquitous saprotrophic fungus.</title>
        <authorList>
            <person name="Buettner E."/>
            <person name="Gebauer A.M."/>
            <person name="Hofrichter M."/>
            <person name="Liers C."/>
            <person name="Kellner H."/>
        </authorList>
    </citation>
    <scope>NUCLEOTIDE SEQUENCE [LARGE SCALE GENOMIC DNA]</scope>
    <source>
        <strain evidence="2 3">DSM 105466</strain>
    </source>
</reference>
<feature type="compositionally biased region" description="Polar residues" evidence="1">
    <location>
        <begin position="226"/>
        <end position="240"/>
    </location>
</feature>
<sequence length="297" mass="35026">MQYQGPHRSRQNPLSLAEDEVVEALNSGVGPDELELALLSAWDDYQTPPNERARVAMWINALRRVMIRSQGYRPTLRVNLRHDLAQRRRRNRWSTHPRILQSLIERLNEECYGTSRRFDPEYSRNMFSDQTDWSDFRDAYAQARQYQQQYERYRRENPSARYRVFNVGQGGCRACYQQEAASHNTYHARHPDEMPYSPRPPRSARPRPGPNPNHQSYHSRHPFEIGSNSHDGQQYNQPSSRGGHPQHQHNQSSRVPNADEDPWTEYREWQQHNENAQPGVSNNDTRSHYSYSVEEVD</sequence>
<evidence type="ECO:0000313" key="3">
    <source>
        <dbReference type="Proteomes" id="UP000258309"/>
    </source>
</evidence>
<feature type="compositionally biased region" description="Polar residues" evidence="1">
    <location>
        <begin position="272"/>
        <end position="290"/>
    </location>
</feature>
<feature type="compositionally biased region" description="Pro residues" evidence="1">
    <location>
        <begin position="197"/>
        <end position="211"/>
    </location>
</feature>
<comment type="caution">
    <text evidence="2">The sequence shown here is derived from an EMBL/GenBank/DDBJ whole genome shotgun (WGS) entry which is preliminary data.</text>
</comment>
<accession>A0A3E2HMH9</accession>
<gene>
    <name evidence="2" type="ORF">B7463_g1764</name>
</gene>
<evidence type="ECO:0000313" key="2">
    <source>
        <dbReference type="EMBL" id="RFU34568.1"/>
    </source>
</evidence>
<feature type="region of interest" description="Disordered" evidence="1">
    <location>
        <begin position="186"/>
        <end position="297"/>
    </location>
</feature>
<proteinExistence type="predicted"/>
<organism evidence="2 3">
    <name type="scientific">Scytalidium lignicola</name>
    <name type="common">Hyphomycete</name>
    <dbReference type="NCBI Taxonomy" id="5539"/>
    <lineage>
        <taxon>Eukaryota</taxon>
        <taxon>Fungi</taxon>
        <taxon>Dikarya</taxon>
        <taxon>Ascomycota</taxon>
        <taxon>Pezizomycotina</taxon>
        <taxon>Leotiomycetes</taxon>
        <taxon>Leotiomycetes incertae sedis</taxon>
        <taxon>Scytalidium</taxon>
    </lineage>
</organism>
<feature type="non-terminal residue" evidence="2">
    <location>
        <position position="1"/>
    </location>
</feature>
<dbReference type="Proteomes" id="UP000258309">
    <property type="component" value="Unassembled WGS sequence"/>
</dbReference>
<feature type="non-terminal residue" evidence="2">
    <location>
        <position position="297"/>
    </location>
</feature>